<dbReference type="Proteomes" id="UP000501316">
    <property type="component" value="Chromosome"/>
</dbReference>
<dbReference type="InterPro" id="IPR025870">
    <property type="entry name" value="Glyoxalase-like_dom"/>
</dbReference>
<dbReference type="SUPFAM" id="SSF54593">
    <property type="entry name" value="Glyoxalase/Bleomycin resistance protein/Dihydroxybiphenyl dioxygenase"/>
    <property type="match status" value="1"/>
</dbReference>
<protein>
    <submittedName>
        <fullName evidence="2">Glyoxalase</fullName>
    </submittedName>
</protein>
<evidence type="ECO:0000259" key="1">
    <source>
        <dbReference type="PROSITE" id="PS51819"/>
    </source>
</evidence>
<evidence type="ECO:0000313" key="3">
    <source>
        <dbReference type="EMBL" id="QKO30426.1"/>
    </source>
</evidence>
<organism evidence="2 4">
    <name type="scientific">Caproicibacterium lactatifermentans</name>
    <dbReference type="NCBI Taxonomy" id="2666138"/>
    <lineage>
        <taxon>Bacteria</taxon>
        <taxon>Bacillati</taxon>
        <taxon>Bacillota</taxon>
        <taxon>Clostridia</taxon>
        <taxon>Eubacteriales</taxon>
        <taxon>Oscillospiraceae</taxon>
        <taxon>Caproicibacterium</taxon>
    </lineage>
</organism>
<evidence type="ECO:0000313" key="4">
    <source>
        <dbReference type="Proteomes" id="UP000501316"/>
    </source>
</evidence>
<name>A0A859DRN8_9FIRM</name>
<dbReference type="Gene3D" id="3.10.180.10">
    <property type="entry name" value="2,3-Dihydroxybiphenyl 1,2-Dioxygenase, domain 1"/>
    <property type="match status" value="1"/>
</dbReference>
<dbReference type="InterPro" id="IPR037523">
    <property type="entry name" value="VOC_core"/>
</dbReference>
<evidence type="ECO:0000313" key="2">
    <source>
        <dbReference type="EMBL" id="QKN24558.1"/>
    </source>
</evidence>
<accession>A0A859DRN8</accession>
<feature type="domain" description="VOC" evidence="1">
    <location>
        <begin position="2"/>
        <end position="122"/>
    </location>
</feature>
<keyword evidence="5" id="KW-1185">Reference proteome</keyword>
<dbReference type="KEGG" id="clf:GJQ69_08765"/>
<dbReference type="InterPro" id="IPR029068">
    <property type="entry name" value="Glyas_Bleomycin-R_OHBP_Dase"/>
</dbReference>
<evidence type="ECO:0000313" key="5">
    <source>
        <dbReference type="Proteomes" id="UP000509623"/>
    </source>
</evidence>
<dbReference type="EMBL" id="CP046161">
    <property type="protein sequence ID" value="QKO30426.1"/>
    <property type="molecule type" value="Genomic_DNA"/>
</dbReference>
<dbReference type="Pfam" id="PF12681">
    <property type="entry name" value="Glyoxalase_2"/>
    <property type="match status" value="1"/>
</dbReference>
<reference evidence="3" key="2">
    <citation type="journal article" date="2021" name="Appl. Environ. Microbiol.">
        <title>Adaptability of a Caproate-Producing Bacterium Contributes to Its Dominance in an Anaerobic Fermentation System.</title>
        <authorList>
            <person name="Wang H."/>
            <person name="Gu Y."/>
            <person name="Zhou W."/>
            <person name="Zhao D."/>
            <person name="Qiao Z."/>
            <person name="Zheng J."/>
            <person name="Gao J."/>
            <person name="Chen X."/>
            <person name="Ren C."/>
            <person name="Xu Y."/>
        </authorList>
    </citation>
    <scope>NUCLEOTIDE SEQUENCE</scope>
    <source>
        <strain evidence="3">JNU-WLY1368</strain>
    </source>
</reference>
<dbReference type="AlphaFoldDB" id="A0A859DRN8"/>
<sequence>MNFQSTLIVVHDMERSKAFYCRLFNMTVTADFGENVTLSDHLSLQTLNSWRKFVNRSDNEIQFGGCSGELYFETDDMTVFQVRLESLYPDIEYITPPEEQPWGQQVTRFYDPDHHIIEVGEKLETVARRFLAVGFSSADTAKRMQVPEEMVQHIAEEDDAELLFSLMV</sequence>
<dbReference type="RefSeq" id="WP_086035107.1">
    <property type="nucleotide sequence ID" value="NZ_CP046051.1"/>
</dbReference>
<dbReference type="EMBL" id="CP046051">
    <property type="protein sequence ID" value="QKN24558.1"/>
    <property type="molecule type" value="Genomic_DNA"/>
</dbReference>
<gene>
    <name evidence="2" type="ORF">GJQ69_08765</name>
    <name evidence="3" type="ORF">GKP14_05020</name>
</gene>
<reference evidence="3" key="3">
    <citation type="journal article" date="2022" name="Int. J. Syst. Evol. Microbiol.">
        <title>Caproicibacterium lactatifermentans sp. nov., isolated from pit clay used for the production of Chinese strong aroma-type liquor.</title>
        <authorList>
            <person name="Wang H."/>
            <person name="Gu Y."/>
            <person name="Zhao D."/>
            <person name="Qiao Z."/>
            <person name="Zheng J."/>
            <person name="Gao J."/>
            <person name="Ren C."/>
            <person name="Xu Y."/>
        </authorList>
    </citation>
    <scope>NUCLEOTIDE SEQUENCE</scope>
    <source>
        <strain evidence="3">JNU-WLY1368</strain>
    </source>
</reference>
<dbReference type="PROSITE" id="PS51819">
    <property type="entry name" value="VOC"/>
    <property type="match status" value="1"/>
</dbReference>
<proteinExistence type="predicted"/>
<dbReference type="Proteomes" id="UP000509623">
    <property type="component" value="Chromosome"/>
</dbReference>
<reference evidence="4 5" key="1">
    <citation type="submission" date="2019-11" db="EMBL/GenBank/DDBJ databases">
        <authorList>
            <person name="Ren C."/>
            <person name="Wang H."/>
            <person name="Xu Y."/>
        </authorList>
    </citation>
    <scope>NUCLEOTIDE SEQUENCE [LARGE SCALE GENOMIC DNA]</scope>
    <source>
        <strain evidence="5">JNU-WLY1368</strain>
        <strain evidence="2 4">LBM 19010</strain>
    </source>
</reference>